<dbReference type="InterPro" id="IPR026891">
    <property type="entry name" value="Fn3-like"/>
</dbReference>
<sequence>MVKRSAAIALATSSILSPVAGIVTLPESDPWSAAYCQAAALVSNMTLSEMNNVTLGFAVSAGTVATGSACSGISGGVPRLGYPGMCFNDAGNGVRSQDGVSAFSSGVSVGASWNAMLAYERGLYMGAEFQRKGINVALGPVVGPIGRVAEGGRNWEGFGADPYLDGMLAIPTVQGMQESVIACTKHFVAYEQETNRTQSTLNPLGLATSANVNDKTMHELYLWPFEDAVNAGTGSIMCSYNRINGTYSCSNGETLNALLKGELGFNGFVVSDWAGQHDGLPSAQGGLDVVMPSSVYWDNDQLAKAVQNGTLSRERLENMAQRTLAAWFKLEQNSPALPAVGSGLVANRSLPHSLKDVRDPASAPSILQQAIEGHVLVKNLDGALPLKSPRVMSLFGYDATATPINSGYTIPFSDNSSSDLWATNWQPLGLETIDAYLKGTAAPNTVPGLLITGGGSGASNAPYISTPFDALSQRAISDGSLLFWNFEQTDPEVEGASDACLVFLNSYSSEGWDRAGLTDEQSDNLVLSVASKCGNTMVFIHNVHIRLVDAWIDHPNVTAVMYAHLPGQDAGRALASLIYGEVSPSGRMPYTVAKSASDYGDLLHPCRGSINDTNPQCDFTEGVNIDYRSFLARNVTPRYEFGYGLTYSSFEYSDFSIDSQPNSTAQAALFDTVTTVSIRVANTGNFSTAEVSQLYLQIPGVGTRTLRGFAKTDLAPGASKPVTFSLRKKDLSEWDVVSQQWVQPKGTYEVMIGKSVLDVQLRGSFKL</sequence>
<keyword evidence="7 15" id="KW-0732">Signal</keyword>
<dbReference type="InterPro" id="IPR013783">
    <property type="entry name" value="Ig-like_fold"/>
</dbReference>
<dbReference type="InterPro" id="IPR001764">
    <property type="entry name" value="Glyco_hydro_3_N"/>
</dbReference>
<evidence type="ECO:0000256" key="14">
    <source>
        <dbReference type="RuleBase" id="RU361161"/>
    </source>
</evidence>
<dbReference type="PRINTS" id="PR00133">
    <property type="entry name" value="GLHYDRLASE3"/>
</dbReference>
<dbReference type="Pfam" id="PF01915">
    <property type="entry name" value="Glyco_hydro_3_C"/>
    <property type="match status" value="1"/>
</dbReference>
<evidence type="ECO:0000313" key="18">
    <source>
        <dbReference type="Proteomes" id="UP000308549"/>
    </source>
</evidence>
<proteinExistence type="inferred from homology"/>
<dbReference type="InterPro" id="IPR050288">
    <property type="entry name" value="Cellulose_deg_GH3"/>
</dbReference>
<gene>
    <name evidence="17" type="ORF">B0A50_07830</name>
</gene>
<dbReference type="InterPro" id="IPR002772">
    <property type="entry name" value="Glyco_hydro_3_C"/>
</dbReference>
<dbReference type="Proteomes" id="UP000308549">
    <property type="component" value="Unassembled WGS sequence"/>
</dbReference>
<keyword evidence="10" id="KW-0325">Glycoprotein</keyword>
<organism evidence="17 18">
    <name type="scientific">Salinomyces thailandicus</name>
    <dbReference type="NCBI Taxonomy" id="706561"/>
    <lineage>
        <taxon>Eukaryota</taxon>
        <taxon>Fungi</taxon>
        <taxon>Dikarya</taxon>
        <taxon>Ascomycota</taxon>
        <taxon>Pezizomycotina</taxon>
        <taxon>Dothideomycetes</taxon>
        <taxon>Dothideomycetidae</taxon>
        <taxon>Mycosphaerellales</taxon>
        <taxon>Teratosphaeriaceae</taxon>
        <taxon>Salinomyces</taxon>
    </lineage>
</organism>
<keyword evidence="8 14" id="KW-0378">Hydrolase</keyword>
<protein>
    <recommendedName>
        <fullName evidence="5 14">beta-glucosidase</fullName>
        <ecNumber evidence="5 14">3.2.1.21</ecNumber>
    </recommendedName>
</protein>
<evidence type="ECO:0000256" key="1">
    <source>
        <dbReference type="ARBA" id="ARBA00000448"/>
    </source>
</evidence>
<evidence type="ECO:0000256" key="15">
    <source>
        <dbReference type="SAM" id="SignalP"/>
    </source>
</evidence>
<keyword evidence="6" id="KW-0964">Secreted</keyword>
<evidence type="ECO:0000256" key="13">
    <source>
        <dbReference type="ARBA" id="ARBA00023326"/>
    </source>
</evidence>
<accession>A0A4U0TLR0</accession>
<keyword evidence="13 14" id="KW-0624">Polysaccharide degradation</keyword>
<feature type="signal peptide" evidence="15">
    <location>
        <begin position="1"/>
        <end position="21"/>
    </location>
</feature>
<dbReference type="InterPro" id="IPR036962">
    <property type="entry name" value="Glyco_hydro_3_N_sf"/>
</dbReference>
<dbReference type="OrthoDB" id="416222at2759"/>
<feature type="chain" id="PRO_5020546942" description="beta-glucosidase" evidence="15">
    <location>
        <begin position="22"/>
        <end position="767"/>
    </location>
</feature>
<keyword evidence="12 14" id="KW-0326">Glycosidase</keyword>
<keyword evidence="11 14" id="KW-0119">Carbohydrate metabolism</keyword>
<comment type="catalytic activity">
    <reaction evidence="1 14">
        <text>Hydrolysis of terminal, non-reducing beta-D-glucosyl residues with release of beta-D-glucose.</text>
        <dbReference type="EC" id="3.2.1.21"/>
    </reaction>
</comment>
<comment type="similarity">
    <text evidence="4 14">Belongs to the glycosyl hydrolase 3 family.</text>
</comment>
<dbReference type="PANTHER" id="PTHR42715:SF5">
    <property type="entry name" value="BETA-GLUCOSIDASE M-RELATED"/>
    <property type="match status" value="1"/>
</dbReference>
<comment type="caution">
    <text evidence="17">The sequence shown here is derived from an EMBL/GenBank/DDBJ whole genome shotgun (WGS) entry which is preliminary data.</text>
</comment>
<evidence type="ECO:0000259" key="16">
    <source>
        <dbReference type="SMART" id="SM01217"/>
    </source>
</evidence>
<feature type="domain" description="Fibronectin type III-like" evidence="16">
    <location>
        <begin position="690"/>
        <end position="756"/>
    </location>
</feature>
<dbReference type="SUPFAM" id="SSF52279">
    <property type="entry name" value="Beta-D-glucan exohydrolase, C-terminal domain"/>
    <property type="match status" value="1"/>
</dbReference>
<dbReference type="Gene3D" id="2.60.40.10">
    <property type="entry name" value="Immunoglobulins"/>
    <property type="match status" value="1"/>
</dbReference>
<dbReference type="Pfam" id="PF14310">
    <property type="entry name" value="Fn3-like"/>
    <property type="match status" value="1"/>
</dbReference>
<evidence type="ECO:0000256" key="4">
    <source>
        <dbReference type="ARBA" id="ARBA00005336"/>
    </source>
</evidence>
<evidence type="ECO:0000256" key="5">
    <source>
        <dbReference type="ARBA" id="ARBA00012744"/>
    </source>
</evidence>
<evidence type="ECO:0000256" key="12">
    <source>
        <dbReference type="ARBA" id="ARBA00023295"/>
    </source>
</evidence>
<comment type="subcellular location">
    <subcellularLocation>
        <location evidence="2">Secreted</location>
    </subcellularLocation>
</comment>
<dbReference type="SMART" id="SM01217">
    <property type="entry name" value="Fn3_like"/>
    <property type="match status" value="1"/>
</dbReference>
<evidence type="ECO:0000256" key="9">
    <source>
        <dbReference type="ARBA" id="ARBA00023001"/>
    </source>
</evidence>
<evidence type="ECO:0000256" key="6">
    <source>
        <dbReference type="ARBA" id="ARBA00022525"/>
    </source>
</evidence>
<dbReference type="PANTHER" id="PTHR42715">
    <property type="entry name" value="BETA-GLUCOSIDASE"/>
    <property type="match status" value="1"/>
</dbReference>
<name>A0A4U0TLR0_9PEZI</name>
<evidence type="ECO:0000256" key="8">
    <source>
        <dbReference type="ARBA" id="ARBA00022801"/>
    </source>
</evidence>
<dbReference type="Gene3D" id="3.40.50.1700">
    <property type="entry name" value="Glycoside hydrolase family 3 C-terminal domain"/>
    <property type="match status" value="1"/>
</dbReference>
<evidence type="ECO:0000256" key="2">
    <source>
        <dbReference type="ARBA" id="ARBA00004613"/>
    </source>
</evidence>
<dbReference type="EMBL" id="NAJL01000064">
    <property type="protein sequence ID" value="TKA22891.1"/>
    <property type="molecule type" value="Genomic_DNA"/>
</dbReference>
<evidence type="ECO:0000256" key="3">
    <source>
        <dbReference type="ARBA" id="ARBA00004987"/>
    </source>
</evidence>
<dbReference type="InterPro" id="IPR036881">
    <property type="entry name" value="Glyco_hydro_3_C_sf"/>
</dbReference>
<dbReference type="Pfam" id="PF00933">
    <property type="entry name" value="Glyco_hydro_3"/>
    <property type="match status" value="1"/>
</dbReference>
<dbReference type="Gene3D" id="3.20.20.300">
    <property type="entry name" value="Glycoside hydrolase, family 3, N-terminal domain"/>
    <property type="match status" value="1"/>
</dbReference>
<evidence type="ECO:0000256" key="10">
    <source>
        <dbReference type="ARBA" id="ARBA00023180"/>
    </source>
</evidence>
<dbReference type="FunFam" id="3.20.20.300:FF:000002">
    <property type="entry name" value="Probable beta-glucosidase"/>
    <property type="match status" value="1"/>
</dbReference>
<dbReference type="EC" id="3.2.1.21" evidence="5 14"/>
<evidence type="ECO:0000256" key="7">
    <source>
        <dbReference type="ARBA" id="ARBA00022729"/>
    </source>
</evidence>
<keyword evidence="9" id="KW-0136">Cellulose degradation</keyword>
<dbReference type="UniPathway" id="UPA00696"/>
<dbReference type="SUPFAM" id="SSF51445">
    <property type="entry name" value="(Trans)glycosidases"/>
    <property type="match status" value="1"/>
</dbReference>
<keyword evidence="18" id="KW-1185">Reference proteome</keyword>
<dbReference type="GO" id="GO:0030245">
    <property type="term" value="P:cellulose catabolic process"/>
    <property type="evidence" value="ECO:0007669"/>
    <property type="project" value="UniProtKB-UniPathway"/>
</dbReference>
<dbReference type="InterPro" id="IPR019800">
    <property type="entry name" value="Glyco_hydro_3_AS"/>
</dbReference>
<dbReference type="AlphaFoldDB" id="A0A4U0TLR0"/>
<reference evidence="17 18" key="1">
    <citation type="submission" date="2017-03" db="EMBL/GenBank/DDBJ databases">
        <title>Genomes of endolithic fungi from Antarctica.</title>
        <authorList>
            <person name="Coleine C."/>
            <person name="Masonjones S."/>
            <person name="Stajich J.E."/>
        </authorList>
    </citation>
    <scope>NUCLEOTIDE SEQUENCE [LARGE SCALE GENOMIC DNA]</scope>
    <source>
        <strain evidence="17 18">CCFEE 6315</strain>
    </source>
</reference>
<comment type="pathway">
    <text evidence="3 14">Glycan metabolism; cellulose degradation.</text>
</comment>
<dbReference type="InterPro" id="IPR017853">
    <property type="entry name" value="GH"/>
</dbReference>
<dbReference type="GO" id="GO:0008422">
    <property type="term" value="F:beta-glucosidase activity"/>
    <property type="evidence" value="ECO:0007669"/>
    <property type="project" value="UniProtKB-EC"/>
</dbReference>
<evidence type="ECO:0000313" key="17">
    <source>
        <dbReference type="EMBL" id="TKA22891.1"/>
    </source>
</evidence>
<dbReference type="GO" id="GO:0005576">
    <property type="term" value="C:extracellular region"/>
    <property type="evidence" value="ECO:0007669"/>
    <property type="project" value="UniProtKB-SubCell"/>
</dbReference>
<dbReference type="PROSITE" id="PS00775">
    <property type="entry name" value="GLYCOSYL_HYDROL_F3"/>
    <property type="match status" value="1"/>
</dbReference>
<evidence type="ECO:0000256" key="11">
    <source>
        <dbReference type="ARBA" id="ARBA00023277"/>
    </source>
</evidence>